<evidence type="ECO:0000313" key="1">
    <source>
        <dbReference type="EMBL" id="KHG09105.1"/>
    </source>
</evidence>
<reference evidence="2" key="1">
    <citation type="submission" date="2014-09" db="EMBL/GenBank/DDBJ databases">
        <authorList>
            <person name="Mudge J."/>
            <person name="Ramaraj T."/>
            <person name="Lindquist I.E."/>
            <person name="Bharti A.K."/>
            <person name="Sundararajan A."/>
            <person name="Cameron C.T."/>
            <person name="Woodward J.E."/>
            <person name="May G.D."/>
            <person name="Brubaker C."/>
            <person name="Broadhvest J."/>
            <person name="Wilkins T.A."/>
        </authorList>
    </citation>
    <scope>NUCLEOTIDE SEQUENCE</scope>
    <source>
        <strain evidence="2">cv. AKA8401</strain>
    </source>
</reference>
<dbReference type="Proteomes" id="UP000032142">
    <property type="component" value="Unassembled WGS sequence"/>
</dbReference>
<dbReference type="EMBL" id="JRRC01525804">
    <property type="protein sequence ID" value="KHG09105.1"/>
    <property type="molecule type" value="Genomic_DNA"/>
</dbReference>
<dbReference type="AlphaFoldDB" id="A0A0B0N8G5"/>
<keyword evidence="2" id="KW-1185">Reference proteome</keyword>
<gene>
    <name evidence="1" type="ORF">F383_15713</name>
</gene>
<name>A0A0B0N8G5_GOSAR</name>
<sequence length="44" mass="5144">MGMLKELSKVELLMRLQRQVSLVATVFLRGSQQSPFSWRVAFFK</sequence>
<comment type="caution">
    <text evidence="1">The sequence shown here is derived from an EMBL/GenBank/DDBJ whole genome shotgun (WGS) entry which is preliminary data.</text>
</comment>
<evidence type="ECO:0000313" key="2">
    <source>
        <dbReference type="Proteomes" id="UP000032142"/>
    </source>
</evidence>
<accession>A0A0B0N8G5</accession>
<organism evidence="1 2">
    <name type="scientific">Gossypium arboreum</name>
    <name type="common">Tree cotton</name>
    <name type="synonym">Gossypium nanking</name>
    <dbReference type="NCBI Taxonomy" id="29729"/>
    <lineage>
        <taxon>Eukaryota</taxon>
        <taxon>Viridiplantae</taxon>
        <taxon>Streptophyta</taxon>
        <taxon>Embryophyta</taxon>
        <taxon>Tracheophyta</taxon>
        <taxon>Spermatophyta</taxon>
        <taxon>Magnoliopsida</taxon>
        <taxon>eudicotyledons</taxon>
        <taxon>Gunneridae</taxon>
        <taxon>Pentapetalae</taxon>
        <taxon>rosids</taxon>
        <taxon>malvids</taxon>
        <taxon>Malvales</taxon>
        <taxon>Malvaceae</taxon>
        <taxon>Malvoideae</taxon>
        <taxon>Gossypium</taxon>
    </lineage>
</organism>
<protein>
    <submittedName>
        <fullName evidence="1">Uncharacterized protein</fullName>
    </submittedName>
</protein>
<proteinExistence type="predicted"/>